<dbReference type="GeneID" id="59234364"/>
<feature type="region of interest" description="Disordered" evidence="2">
    <location>
        <begin position="56"/>
        <end position="93"/>
    </location>
</feature>
<evidence type="ECO:0000256" key="2">
    <source>
        <dbReference type="SAM" id="MobiDB-lite"/>
    </source>
</evidence>
<dbReference type="InterPro" id="IPR000593">
    <property type="entry name" value="RasGAP_C"/>
</dbReference>
<dbReference type="CDD" id="cd21206">
    <property type="entry name" value="CH_IQGAP"/>
    <property type="match status" value="1"/>
</dbReference>
<proteinExistence type="predicted"/>
<dbReference type="PROSITE" id="PS50021">
    <property type="entry name" value="CH"/>
    <property type="match status" value="1"/>
</dbReference>
<dbReference type="SMART" id="SM00015">
    <property type="entry name" value="IQ"/>
    <property type="match status" value="4"/>
</dbReference>
<dbReference type="InterPro" id="IPR000048">
    <property type="entry name" value="IQ_motif_EF-hand-BS"/>
</dbReference>
<dbReference type="Pfam" id="PF00612">
    <property type="entry name" value="IQ"/>
    <property type="match status" value="2"/>
</dbReference>
<dbReference type="KEGG" id="zmk:HG535_0A06700"/>
<reference evidence="4 5" key="1">
    <citation type="submission" date="2020-07" db="EMBL/GenBank/DDBJ databases">
        <title>The yeast mating-type switching endonuclease HO is a domesticated member of an unorthodox homing genetic element family.</title>
        <authorList>
            <person name="Coughlan A.Y."/>
            <person name="Lombardi L."/>
            <person name="Braun-Galleani S."/>
            <person name="Martos A.R."/>
            <person name="Galeote V."/>
            <person name="Bigey F."/>
            <person name="Dequin S."/>
            <person name="Byrne K.P."/>
            <person name="Wolfe K.H."/>
        </authorList>
    </citation>
    <scope>NUCLEOTIDE SEQUENCE [LARGE SCALE GENOMIC DNA]</scope>
    <source>
        <strain evidence="4 5">NRRL Y-6702</strain>
    </source>
</reference>
<gene>
    <name evidence="4" type="ORF">HG535_0A06700</name>
</gene>
<dbReference type="RefSeq" id="XP_037142456.1">
    <property type="nucleotide sequence ID" value="XM_037286561.1"/>
</dbReference>
<keyword evidence="5" id="KW-1185">Reference proteome</keyword>
<sequence>MANVLGSPARSRQNAFLDRYVQQISPEKPKLTEMSSSRINSSNNLLSQLTSAAKNKISTDKANHSQPSFGKNSPFLAGGTMAEKKDKPAFDTESLSREEKGYYEFLCRVGEVKRWIEEVIQETLPSELDICVGDSLRDGVYLAQVTQRINSDLAPTVYPAGDRLQFKHTQNINAFFSLVEHVGLPSSFRFELQDLYNKKSLPQVFETIYILITLINKKWPTKTPSLQALSGKLSFTKDELRKCQRMWPRIRDFKSLSISPIASPVVNKAKSLTNDSLINDFGTFNGSEEDGAIQKSIATPTRNSNGSVLQPVVLPPPLENESISSNIYSPEKNDNDLNSPVRPTFKPKNEYFTSTTSHLEYSPLKNTSLSYYSPSISKYLTYDTDFYMRRSQARQNDLEYYNSFNYGPVEYSPKRKQKMTENEFLESIVGIQGVCRAVNIRFNFHIQRNLLKLFGREVIVLQANIRGQLLRRRADVTSILKFKKIKIPELFSIQALFRAYLHRKKLDHLRIKYLRQQDQVDCLQGFSRGFIVRRKTNWQLSSIRQSDVPLRKFQALLNGVISRSNIHSGSASLSNDLTPIKRLQAICRANLIRQHQHMIFNSFVFEVSTQRIDFQTICRAVSVRVALKDSILSLNGYDSVVEKISAHIKGWQKRKCIQYFLRKNVVDFLSVSLLQASIRGVLVRFTLDIVDDFIEYNYLIEFQARLRGHFNRSKLRERSAMFVRNSRSIVMIQSKIRMFLQRVAFFELMQLPNPTLTSVRRFAHLLNNVGTIEEVQDKLEGFQTQLDAENIKKERLEKEIGQQIDLAEVLRKHGLTEESPAIINKLTVPKNSLPTFQKLFYLLQVDPTYWKIMHSRDPAFVENNAYCCFTTMNQKMAERERTYFIRLVVEIMQCEMAEAATVDEFLANDNQLWRRFLRLFLRREFPELFDLFVPLLDFIADSGISFESDPYVIYKLIYNREPMSRSLAIEDYKTKCKFIENLRSIWHSVEIVAELFTRKTSEFPSELRFLATKIFSSAADKNAGEDDALKAISAVLLNCMVFEYLENRAYYGYEEKDTHHYEEKLHTIIDALSTVFCLHNFSGYCDPLNQYASEMNSQIKVLLLNMFLDPEYEKDGDRLIYHDMVSKAPRLEIFSDKVLKIGSKFQECLSCFPDDDAIHDILGKRIESSLIPKSGRVVLELLATSHRFLVCDDRTRKLYDQVKRAFIYMMQVEDINSNLYDLTVSCVLDSDEPAFRRLIDNNIKIKNDPIIRHLDNPPYFSLKNSTLKRIHELENMEVLNPANNKLQNFLNDIANTIKNPHYAIDYVSEELEVTHKTQLAVTKINQDLEFALAHLKKSNNDSVKAIQNTNRYLPAHKGPLSNLKGAYKKAYNKSGFEMNGLKLKWTTRQLYEKGVVTYIEGEKLAEQKVKVFGSSGPKFPDIIFKISTADGSKFGIQLLDKRKGPEKRQSDYVDSFNFKDLLNTQAGSKVDTWHLLNGKVTLKTSELLKLVVVTFLKSESI</sequence>
<evidence type="ECO:0000313" key="4">
    <source>
        <dbReference type="EMBL" id="QLG70728.1"/>
    </source>
</evidence>
<dbReference type="PANTHER" id="PTHR14149:SF14">
    <property type="entry name" value="CALPONIN-HOMOLOGY (CH) DOMAIN-CONTAINING PROTEIN"/>
    <property type="match status" value="1"/>
</dbReference>
<dbReference type="GO" id="GO:0007010">
    <property type="term" value="P:cytoskeleton organization"/>
    <property type="evidence" value="ECO:0007669"/>
    <property type="project" value="UniProtKB-ARBA"/>
</dbReference>
<dbReference type="SMART" id="SM00033">
    <property type="entry name" value="CH"/>
    <property type="match status" value="1"/>
</dbReference>
<dbReference type="InterPro" id="IPR001936">
    <property type="entry name" value="RasGAP_dom"/>
</dbReference>
<dbReference type="OrthoDB" id="775356at2759"/>
<dbReference type="CDD" id="cd12206">
    <property type="entry name" value="RasGAP_IQGAP_related"/>
    <property type="match status" value="1"/>
</dbReference>
<keyword evidence="1" id="KW-0175">Coiled coil</keyword>
<feature type="domain" description="Calponin-homology (CH)" evidence="3">
    <location>
        <begin position="106"/>
        <end position="219"/>
    </location>
</feature>
<accession>A0A7H9AWF1</accession>
<dbReference type="PROSITE" id="PS50096">
    <property type="entry name" value="IQ"/>
    <property type="match status" value="3"/>
</dbReference>
<dbReference type="InterPro" id="IPR036872">
    <property type="entry name" value="CH_dom_sf"/>
</dbReference>
<evidence type="ECO:0000313" key="5">
    <source>
        <dbReference type="Proteomes" id="UP000509704"/>
    </source>
</evidence>
<evidence type="ECO:0000259" key="3">
    <source>
        <dbReference type="PROSITE" id="PS50021"/>
    </source>
</evidence>
<evidence type="ECO:0000256" key="1">
    <source>
        <dbReference type="SAM" id="Coils"/>
    </source>
</evidence>
<dbReference type="InterPro" id="IPR008936">
    <property type="entry name" value="Rho_GTPase_activation_prot"/>
</dbReference>
<feature type="region of interest" description="Disordered" evidence="2">
    <location>
        <begin position="320"/>
        <end position="344"/>
    </location>
</feature>
<feature type="coiled-coil region" evidence="1">
    <location>
        <begin position="772"/>
        <end position="799"/>
    </location>
</feature>
<dbReference type="Gene3D" id="1.10.418.10">
    <property type="entry name" value="Calponin-like domain"/>
    <property type="match status" value="1"/>
</dbReference>
<dbReference type="Pfam" id="PF00616">
    <property type="entry name" value="RasGAP"/>
    <property type="match status" value="1"/>
</dbReference>
<dbReference type="InterPro" id="IPR001715">
    <property type="entry name" value="CH_dom"/>
</dbReference>
<dbReference type="Gene3D" id="1.10.506.10">
    <property type="entry name" value="GTPase Activation - p120gap, domain 1"/>
    <property type="match status" value="1"/>
</dbReference>
<dbReference type="Pfam" id="PF03836">
    <property type="entry name" value="RasGAP_C"/>
    <property type="match status" value="1"/>
</dbReference>
<dbReference type="PANTHER" id="PTHR14149">
    <property type="entry name" value="RAS GTPASE-ACTIVATING PROTEIN WITH IQ MOTIF"/>
    <property type="match status" value="1"/>
</dbReference>
<dbReference type="Proteomes" id="UP000509704">
    <property type="component" value="Chromosome 1"/>
</dbReference>
<organism evidence="4 5">
    <name type="scientific">Zygotorulaspora mrakii</name>
    <name type="common">Zygosaccharomyces mrakii</name>
    <dbReference type="NCBI Taxonomy" id="42260"/>
    <lineage>
        <taxon>Eukaryota</taxon>
        <taxon>Fungi</taxon>
        <taxon>Dikarya</taxon>
        <taxon>Ascomycota</taxon>
        <taxon>Saccharomycotina</taxon>
        <taxon>Saccharomycetes</taxon>
        <taxon>Saccharomycetales</taxon>
        <taxon>Saccharomycetaceae</taxon>
        <taxon>Zygotorulaspora</taxon>
    </lineage>
</organism>
<protein>
    <recommendedName>
        <fullName evidence="3">Calponin-homology (CH) domain-containing protein</fullName>
    </recommendedName>
</protein>
<dbReference type="SUPFAM" id="SSF48350">
    <property type="entry name" value="GTPase activation domain, GAP"/>
    <property type="match status" value="1"/>
</dbReference>
<name>A0A7H9AWF1_ZYGMR</name>
<dbReference type="SUPFAM" id="SSF47576">
    <property type="entry name" value="Calponin-homology domain, CH-domain"/>
    <property type="match status" value="1"/>
</dbReference>
<dbReference type="GO" id="GO:0005938">
    <property type="term" value="C:cell cortex"/>
    <property type="evidence" value="ECO:0007669"/>
    <property type="project" value="TreeGrafter"/>
</dbReference>
<dbReference type="GO" id="GO:0005096">
    <property type="term" value="F:GTPase activator activity"/>
    <property type="evidence" value="ECO:0007669"/>
    <property type="project" value="TreeGrafter"/>
</dbReference>
<dbReference type="GO" id="GO:0046580">
    <property type="term" value="P:negative regulation of Ras protein signal transduction"/>
    <property type="evidence" value="ECO:0007669"/>
    <property type="project" value="TreeGrafter"/>
</dbReference>
<feature type="compositionally biased region" description="Basic and acidic residues" evidence="2">
    <location>
        <begin position="82"/>
        <end position="93"/>
    </location>
</feature>
<dbReference type="Pfam" id="PF00307">
    <property type="entry name" value="CH"/>
    <property type="match status" value="1"/>
</dbReference>
<dbReference type="EMBL" id="CP058604">
    <property type="protein sequence ID" value="QLG70728.1"/>
    <property type="molecule type" value="Genomic_DNA"/>
</dbReference>